<dbReference type="GO" id="GO:0003700">
    <property type="term" value="F:DNA-binding transcription factor activity"/>
    <property type="evidence" value="ECO:0007669"/>
    <property type="project" value="TreeGrafter"/>
</dbReference>
<evidence type="ECO:0000313" key="3">
    <source>
        <dbReference type="EMBL" id="GAI13928.1"/>
    </source>
</evidence>
<dbReference type="PANTHER" id="PTHR46797:SF1">
    <property type="entry name" value="METHYLPHOSPHONATE SYNTHASE"/>
    <property type="match status" value="1"/>
</dbReference>
<proteinExistence type="predicted"/>
<dbReference type="SUPFAM" id="SSF47413">
    <property type="entry name" value="lambda repressor-like DNA-binding domains"/>
    <property type="match status" value="1"/>
</dbReference>
<sequence length="81" mass="9208">MSAILGTRLRREREELGITQDVLAKGVGLSSEFISLLELGKRMPSLETLTALADYFRKDVSYFLKEKEETFKIILRAEGLD</sequence>
<dbReference type="EMBL" id="BARV01006512">
    <property type="protein sequence ID" value="GAI13928.1"/>
    <property type="molecule type" value="Genomic_DNA"/>
</dbReference>
<dbReference type="InterPro" id="IPR050807">
    <property type="entry name" value="TransReg_Diox_bact_type"/>
</dbReference>
<organism evidence="3">
    <name type="scientific">marine sediment metagenome</name>
    <dbReference type="NCBI Taxonomy" id="412755"/>
    <lineage>
        <taxon>unclassified sequences</taxon>
        <taxon>metagenomes</taxon>
        <taxon>ecological metagenomes</taxon>
    </lineage>
</organism>
<feature type="non-terminal residue" evidence="3">
    <location>
        <position position="81"/>
    </location>
</feature>
<dbReference type="GO" id="GO:0003677">
    <property type="term" value="F:DNA binding"/>
    <property type="evidence" value="ECO:0007669"/>
    <property type="project" value="UniProtKB-KW"/>
</dbReference>
<keyword evidence="1" id="KW-0238">DNA-binding</keyword>
<protein>
    <recommendedName>
        <fullName evidence="2">HTH cro/C1-type domain-containing protein</fullName>
    </recommendedName>
</protein>
<dbReference type="AlphaFoldDB" id="X1L4N7"/>
<comment type="caution">
    <text evidence="3">The sequence shown here is derived from an EMBL/GenBank/DDBJ whole genome shotgun (WGS) entry which is preliminary data.</text>
</comment>
<evidence type="ECO:0000259" key="2">
    <source>
        <dbReference type="PROSITE" id="PS50943"/>
    </source>
</evidence>
<dbReference type="InterPro" id="IPR010982">
    <property type="entry name" value="Lambda_DNA-bd_dom_sf"/>
</dbReference>
<reference evidence="3" key="1">
    <citation type="journal article" date="2014" name="Front. Microbiol.">
        <title>High frequency of phylogenetically diverse reductive dehalogenase-homologous genes in deep subseafloor sedimentary metagenomes.</title>
        <authorList>
            <person name="Kawai M."/>
            <person name="Futagami T."/>
            <person name="Toyoda A."/>
            <person name="Takaki Y."/>
            <person name="Nishi S."/>
            <person name="Hori S."/>
            <person name="Arai W."/>
            <person name="Tsubouchi T."/>
            <person name="Morono Y."/>
            <person name="Uchiyama I."/>
            <person name="Ito T."/>
            <person name="Fujiyama A."/>
            <person name="Inagaki F."/>
            <person name="Takami H."/>
        </authorList>
    </citation>
    <scope>NUCLEOTIDE SEQUENCE</scope>
    <source>
        <strain evidence="3">Expedition CK06-06</strain>
    </source>
</reference>
<dbReference type="Pfam" id="PF01381">
    <property type="entry name" value="HTH_3"/>
    <property type="match status" value="1"/>
</dbReference>
<accession>X1L4N7</accession>
<dbReference type="GO" id="GO:0005829">
    <property type="term" value="C:cytosol"/>
    <property type="evidence" value="ECO:0007669"/>
    <property type="project" value="TreeGrafter"/>
</dbReference>
<dbReference type="PANTHER" id="PTHR46797">
    <property type="entry name" value="HTH-TYPE TRANSCRIPTIONAL REGULATOR"/>
    <property type="match status" value="1"/>
</dbReference>
<gene>
    <name evidence="3" type="ORF">S06H3_13342</name>
</gene>
<dbReference type="SMART" id="SM00530">
    <property type="entry name" value="HTH_XRE"/>
    <property type="match status" value="1"/>
</dbReference>
<evidence type="ECO:0000256" key="1">
    <source>
        <dbReference type="ARBA" id="ARBA00023125"/>
    </source>
</evidence>
<feature type="domain" description="HTH cro/C1-type" evidence="2">
    <location>
        <begin position="9"/>
        <end position="63"/>
    </location>
</feature>
<dbReference type="PROSITE" id="PS50943">
    <property type="entry name" value="HTH_CROC1"/>
    <property type="match status" value="1"/>
</dbReference>
<name>X1L4N7_9ZZZZ</name>
<dbReference type="Gene3D" id="1.10.260.40">
    <property type="entry name" value="lambda repressor-like DNA-binding domains"/>
    <property type="match status" value="1"/>
</dbReference>
<dbReference type="InterPro" id="IPR001387">
    <property type="entry name" value="Cro/C1-type_HTH"/>
</dbReference>
<dbReference type="CDD" id="cd00093">
    <property type="entry name" value="HTH_XRE"/>
    <property type="match status" value="1"/>
</dbReference>